<dbReference type="SUPFAM" id="SSF51735">
    <property type="entry name" value="NAD(P)-binding Rossmann-fold domains"/>
    <property type="match status" value="1"/>
</dbReference>
<sequence length="461" mass="52126">MIARYSPGIYYNTAHNVSHLRLVENEVVLLTGSTGNLGAQLLLSLLSMRTVKRVYVLNRPHLRNLSMMDRHQARFKEKGLDTSILYSPKLVFLEGRNSLPGLGLAADAIKELQGELTMVVHTAWNLNLWAPLSKFESNIKGTRTLIDIVQGSEHRADVRFLFTSTISACFSWDRARGPYPEEVIKDAKYAVGLGYGESKYITERILAQSGINATILRCGQFSGGEPNGAWPVWEWFPILLRSALQVGSFPNIDHCYTQYWVPMDAVSNTILDIAFSKEKLPLVVNVQQPHTIRGEQVIQMLRNALVEKVGLPSPDSLPLIHPGEWIWKLRRMMQDDRLSPESREIVVSRPRFDLAAVCIPLIRTMLCHSQEAMINISISYRIPQAPDTPSTDDHSSTSKPRTTQTVLSLELDSSNAKRLSSTIRELKPIDETMVNKWVEYWVRVGFIERRSLAASRPHSRL</sequence>
<dbReference type="OrthoDB" id="429813at2759"/>
<proteinExistence type="predicted"/>
<organism evidence="5 6">
    <name type="scientific">Collybiopsis luxurians FD-317 M1</name>
    <dbReference type="NCBI Taxonomy" id="944289"/>
    <lineage>
        <taxon>Eukaryota</taxon>
        <taxon>Fungi</taxon>
        <taxon>Dikarya</taxon>
        <taxon>Basidiomycota</taxon>
        <taxon>Agaricomycotina</taxon>
        <taxon>Agaricomycetes</taxon>
        <taxon>Agaricomycetidae</taxon>
        <taxon>Agaricales</taxon>
        <taxon>Marasmiineae</taxon>
        <taxon>Omphalotaceae</taxon>
        <taxon>Collybiopsis</taxon>
        <taxon>Collybiopsis luxurians</taxon>
    </lineage>
</organism>
<protein>
    <recommendedName>
        <fullName evidence="4">Thioester reductase (TE) domain-containing protein</fullName>
    </recommendedName>
</protein>
<evidence type="ECO:0000313" key="5">
    <source>
        <dbReference type="EMBL" id="KIK58693.1"/>
    </source>
</evidence>
<evidence type="ECO:0000256" key="1">
    <source>
        <dbReference type="ARBA" id="ARBA00022450"/>
    </source>
</evidence>
<accession>A0A0D0CSM4</accession>
<evidence type="ECO:0000256" key="2">
    <source>
        <dbReference type="ARBA" id="ARBA00022553"/>
    </source>
</evidence>
<evidence type="ECO:0000256" key="3">
    <source>
        <dbReference type="SAM" id="MobiDB-lite"/>
    </source>
</evidence>
<dbReference type="HOGENOM" id="CLU_002220_4_1_1"/>
<evidence type="ECO:0000313" key="6">
    <source>
        <dbReference type="Proteomes" id="UP000053593"/>
    </source>
</evidence>
<dbReference type="InterPro" id="IPR036291">
    <property type="entry name" value="NAD(P)-bd_dom_sf"/>
</dbReference>
<dbReference type="InterPro" id="IPR013120">
    <property type="entry name" value="FAR_NAD-bd"/>
</dbReference>
<dbReference type="EMBL" id="KN834783">
    <property type="protein sequence ID" value="KIK58693.1"/>
    <property type="molecule type" value="Genomic_DNA"/>
</dbReference>
<keyword evidence="2" id="KW-0597">Phosphoprotein</keyword>
<dbReference type="PANTHER" id="PTHR43439">
    <property type="entry name" value="PHENYLACETATE-COENZYME A LIGASE"/>
    <property type="match status" value="1"/>
</dbReference>
<gene>
    <name evidence="5" type="ORF">GYMLUDRAFT_170645</name>
</gene>
<feature type="region of interest" description="Disordered" evidence="3">
    <location>
        <begin position="385"/>
        <end position="405"/>
    </location>
</feature>
<dbReference type="InterPro" id="IPR051414">
    <property type="entry name" value="Adenylate-forming_Reductase"/>
</dbReference>
<dbReference type="Proteomes" id="UP000053593">
    <property type="component" value="Unassembled WGS sequence"/>
</dbReference>
<name>A0A0D0CSM4_9AGAR</name>
<dbReference type="Pfam" id="PF07993">
    <property type="entry name" value="NAD_binding_4"/>
    <property type="match status" value="1"/>
</dbReference>
<dbReference type="AlphaFoldDB" id="A0A0D0CSM4"/>
<dbReference type="PANTHER" id="PTHR43439:SF2">
    <property type="entry name" value="ENZYME, PUTATIVE (JCVI)-RELATED"/>
    <property type="match status" value="1"/>
</dbReference>
<keyword evidence="1" id="KW-0596">Phosphopantetheine</keyword>
<dbReference type="Gene3D" id="3.40.50.720">
    <property type="entry name" value="NAD(P)-binding Rossmann-like Domain"/>
    <property type="match status" value="1"/>
</dbReference>
<reference evidence="5 6" key="1">
    <citation type="submission" date="2014-04" db="EMBL/GenBank/DDBJ databases">
        <title>Evolutionary Origins and Diversification of the Mycorrhizal Mutualists.</title>
        <authorList>
            <consortium name="DOE Joint Genome Institute"/>
            <consortium name="Mycorrhizal Genomics Consortium"/>
            <person name="Kohler A."/>
            <person name="Kuo A."/>
            <person name="Nagy L.G."/>
            <person name="Floudas D."/>
            <person name="Copeland A."/>
            <person name="Barry K.W."/>
            <person name="Cichocki N."/>
            <person name="Veneault-Fourrey C."/>
            <person name="LaButti K."/>
            <person name="Lindquist E.A."/>
            <person name="Lipzen A."/>
            <person name="Lundell T."/>
            <person name="Morin E."/>
            <person name="Murat C."/>
            <person name="Riley R."/>
            <person name="Ohm R."/>
            <person name="Sun H."/>
            <person name="Tunlid A."/>
            <person name="Henrissat B."/>
            <person name="Grigoriev I.V."/>
            <person name="Hibbett D.S."/>
            <person name="Martin F."/>
        </authorList>
    </citation>
    <scope>NUCLEOTIDE SEQUENCE [LARGE SCALE GENOMIC DNA]</scope>
    <source>
        <strain evidence="5 6">FD-317 M1</strain>
    </source>
</reference>
<evidence type="ECO:0000259" key="4">
    <source>
        <dbReference type="Pfam" id="PF07993"/>
    </source>
</evidence>
<feature type="domain" description="Thioester reductase (TE)" evidence="4">
    <location>
        <begin position="30"/>
        <end position="270"/>
    </location>
</feature>
<keyword evidence="6" id="KW-1185">Reference proteome</keyword>